<sequence>VVPTAHAELYYLIVGGIGGESRYEKIFSEQTQALAQVAEQTLGDDLRVSLIYGEEATKTVLESKLQHLAESISASDSLAVFLVGHGSYDGEQYKFNLTGPDISDNELLELINAVPAGTKLLVNTSSASGALVGQWTGEDRTLITATRSGGERNATRFGEYWVASLTSEEADVNKNGIITAEEAFRYTEARVAGSFESEGTLATEHAQIEGDAPGRFIVARLRSLKSDTPKIQLLRDESQELEKQIDELRMKREGMGIDNYLNALQELLLELALVQRQIDEEQSVQ</sequence>
<accession>A0A382FDS3</accession>
<dbReference type="Gene3D" id="3.40.50.1460">
    <property type="match status" value="1"/>
</dbReference>
<protein>
    <submittedName>
        <fullName evidence="2">Uncharacterized protein</fullName>
    </submittedName>
</protein>
<evidence type="ECO:0000256" key="1">
    <source>
        <dbReference type="SAM" id="Coils"/>
    </source>
</evidence>
<name>A0A382FDS3_9ZZZZ</name>
<proteinExistence type="predicted"/>
<keyword evidence="1" id="KW-0175">Coiled coil</keyword>
<organism evidence="2">
    <name type="scientific">marine metagenome</name>
    <dbReference type="NCBI Taxonomy" id="408172"/>
    <lineage>
        <taxon>unclassified sequences</taxon>
        <taxon>metagenomes</taxon>
        <taxon>ecological metagenomes</taxon>
    </lineage>
</organism>
<reference evidence="2" key="1">
    <citation type="submission" date="2018-05" db="EMBL/GenBank/DDBJ databases">
        <authorList>
            <person name="Lanie J.A."/>
            <person name="Ng W.-L."/>
            <person name="Kazmierczak K.M."/>
            <person name="Andrzejewski T.M."/>
            <person name="Davidsen T.M."/>
            <person name="Wayne K.J."/>
            <person name="Tettelin H."/>
            <person name="Glass J.I."/>
            <person name="Rusch D."/>
            <person name="Podicherti R."/>
            <person name="Tsui H.-C.T."/>
            <person name="Winkler M.E."/>
        </authorList>
    </citation>
    <scope>NUCLEOTIDE SEQUENCE</scope>
</reference>
<gene>
    <name evidence="2" type="ORF">METZ01_LOCUS214112</name>
</gene>
<feature type="coiled-coil region" evidence="1">
    <location>
        <begin position="231"/>
        <end position="284"/>
    </location>
</feature>
<feature type="non-terminal residue" evidence="2">
    <location>
        <position position="1"/>
    </location>
</feature>
<dbReference type="AlphaFoldDB" id="A0A382FDS3"/>
<dbReference type="EMBL" id="UINC01049453">
    <property type="protein sequence ID" value="SVB61258.1"/>
    <property type="molecule type" value="Genomic_DNA"/>
</dbReference>
<evidence type="ECO:0000313" key="2">
    <source>
        <dbReference type="EMBL" id="SVB61258.1"/>
    </source>
</evidence>